<dbReference type="STRING" id="246191.SAMN05660337_2005"/>
<sequence>MSRLPKGCSITLGVPTVSHIEFMAEEIRQSDRQDIEGLSADSSVFEVIMRDVEKSKLVYALYLGENPYAVFGVIPGAVSGTGTPWVVGTKNVDKNPLPFARASLSLLEMLQKEFLVFETFVCTQNRKSILWHRWCGFKFYDEKIKLGRDLYYRATRTAGTKLNKNGER</sequence>
<dbReference type="Proteomes" id="UP000199053">
    <property type="component" value="Unassembled WGS sequence"/>
</dbReference>
<dbReference type="RefSeq" id="WP_092160709.1">
    <property type="nucleotide sequence ID" value="NZ_FNGA01000003.1"/>
</dbReference>
<evidence type="ECO:0000313" key="2">
    <source>
        <dbReference type="Proteomes" id="UP000199053"/>
    </source>
</evidence>
<protein>
    <recommendedName>
        <fullName evidence="3">N-acetyltransferase domain-containing protein</fullName>
    </recommendedName>
</protein>
<dbReference type="OrthoDB" id="5455258at2"/>
<keyword evidence="2" id="KW-1185">Reference proteome</keyword>
<proteinExistence type="predicted"/>
<accession>A0A1G9H4G3</accession>
<evidence type="ECO:0000313" key="1">
    <source>
        <dbReference type="EMBL" id="SDL07878.1"/>
    </source>
</evidence>
<evidence type="ECO:0008006" key="3">
    <source>
        <dbReference type="Google" id="ProtNLM"/>
    </source>
</evidence>
<gene>
    <name evidence="1" type="ORF">SAMN05660337_2005</name>
</gene>
<name>A0A1G9H4G3_9BACT</name>
<dbReference type="EMBL" id="FNGA01000003">
    <property type="protein sequence ID" value="SDL07878.1"/>
    <property type="molecule type" value="Genomic_DNA"/>
</dbReference>
<reference evidence="2" key="1">
    <citation type="submission" date="2016-10" db="EMBL/GenBank/DDBJ databases">
        <authorList>
            <person name="Varghese N."/>
            <person name="Submissions S."/>
        </authorList>
    </citation>
    <scope>NUCLEOTIDE SEQUENCE [LARGE SCALE GENOMIC DNA]</scope>
    <source>
        <strain evidence="2">DSM 16995</strain>
    </source>
</reference>
<organism evidence="1 2">
    <name type="scientific">Maridesulfovibrio ferrireducens</name>
    <dbReference type="NCBI Taxonomy" id="246191"/>
    <lineage>
        <taxon>Bacteria</taxon>
        <taxon>Pseudomonadati</taxon>
        <taxon>Thermodesulfobacteriota</taxon>
        <taxon>Desulfovibrionia</taxon>
        <taxon>Desulfovibrionales</taxon>
        <taxon>Desulfovibrionaceae</taxon>
        <taxon>Maridesulfovibrio</taxon>
    </lineage>
</organism>
<dbReference type="AlphaFoldDB" id="A0A1G9H4G3"/>